<evidence type="ECO:0000313" key="2">
    <source>
        <dbReference type="EMBL" id="TNV73333.1"/>
    </source>
</evidence>
<evidence type="ECO:0000256" key="1">
    <source>
        <dbReference type="SAM" id="MobiDB-lite"/>
    </source>
</evidence>
<feature type="compositionally biased region" description="Polar residues" evidence="1">
    <location>
        <begin position="252"/>
        <end position="278"/>
    </location>
</feature>
<sequence length="533" mass="59825">MGSKGMAKNIEYATPGQLQNGNQMASFGFSTTSVEQEKQNLMVTGQKRLGSPYADGSELVSSQDFSGNLRLPARNIHNSVGGNKTELPIRYSFKASQQSERDQLPIPAQHKIAETSRNIPLFNKPSSVITKKTRAQSDAESLKQKSTQMSKTTQKRSLRNLLFKGGEFQLKEDAYHLDLGAMSMFNKNGGNQQLPQIKDLPNMIQMSIIKEFESEQGLKLNLSQPRPRQGQNAKSASKNPWLYNSLSIKKKGANSNPLSSTQDTNNPYASTYSKQPTSEDPCDKILRMSLENHLTGGESMASNYKVVLGEMGKAGLISSTEIDRLVHKAADTTKVGGKNEAMEQLSDRGLRGFLNSKEFNSFRPIQRLKLIDEYKKIVKSEFTNKIFDTAQPVMSPSNRYVDDALLDPGPSIIDQSPLRDLPSDCVEDIETIRNKLKIMRDLSPSPNSANLHDDEEVKEYLYALNRNRRTQAGHKIYNKLTVDPKNMQLKVIPLSERRHEFGGHQHQCGNYKPPPKKRVKKFQLITGDLEVRY</sequence>
<keyword evidence="3" id="KW-1185">Reference proteome</keyword>
<proteinExistence type="predicted"/>
<reference evidence="2" key="1">
    <citation type="submission" date="2019-06" db="EMBL/GenBank/DDBJ databases">
        <authorList>
            <person name="Zheng W."/>
        </authorList>
    </citation>
    <scope>NUCLEOTIDE SEQUENCE</scope>
    <source>
        <strain evidence="2">QDHG01</strain>
    </source>
</reference>
<organism evidence="2 3">
    <name type="scientific">Halteria grandinella</name>
    <dbReference type="NCBI Taxonomy" id="5974"/>
    <lineage>
        <taxon>Eukaryota</taxon>
        <taxon>Sar</taxon>
        <taxon>Alveolata</taxon>
        <taxon>Ciliophora</taxon>
        <taxon>Intramacronucleata</taxon>
        <taxon>Spirotrichea</taxon>
        <taxon>Stichotrichia</taxon>
        <taxon>Sporadotrichida</taxon>
        <taxon>Halteriidae</taxon>
        <taxon>Halteria</taxon>
    </lineage>
</organism>
<name>A0A8J8NEH8_HALGN</name>
<dbReference type="EMBL" id="RRYP01019188">
    <property type="protein sequence ID" value="TNV73333.1"/>
    <property type="molecule type" value="Genomic_DNA"/>
</dbReference>
<feature type="region of interest" description="Disordered" evidence="1">
    <location>
        <begin position="132"/>
        <end position="153"/>
    </location>
</feature>
<accession>A0A8J8NEH8</accession>
<dbReference type="Proteomes" id="UP000785679">
    <property type="component" value="Unassembled WGS sequence"/>
</dbReference>
<dbReference type="AlphaFoldDB" id="A0A8J8NEH8"/>
<protein>
    <submittedName>
        <fullName evidence="2">Uncharacterized protein</fullName>
    </submittedName>
</protein>
<feature type="region of interest" description="Disordered" evidence="1">
    <location>
        <begin position="252"/>
        <end position="282"/>
    </location>
</feature>
<evidence type="ECO:0000313" key="3">
    <source>
        <dbReference type="Proteomes" id="UP000785679"/>
    </source>
</evidence>
<gene>
    <name evidence="2" type="ORF">FGO68_gene6968</name>
</gene>
<comment type="caution">
    <text evidence="2">The sequence shown here is derived from an EMBL/GenBank/DDBJ whole genome shotgun (WGS) entry which is preliminary data.</text>
</comment>